<evidence type="ECO:0000313" key="3">
    <source>
        <dbReference type="EMBL" id="OGM54821.1"/>
    </source>
</evidence>
<organism evidence="3 4">
    <name type="scientific">Candidatus Woesebacteria bacterium RIFCSPHIGHO2_12_FULL_41_24</name>
    <dbReference type="NCBI Taxonomy" id="1802510"/>
    <lineage>
        <taxon>Bacteria</taxon>
        <taxon>Candidatus Woeseibacteriota</taxon>
    </lineage>
</organism>
<sequence length="319" mass="37582">MVVEYSSKSYPLWSYISGIKGVMRMVPSLRKFDSSEVAKKRMEMIRFYDAHGEAITKQAFGVDRKVISRWKQRLKNGEGSLSSLVPKSTRPHQTRQPATKAQIVEFIREQRKKHFRLGKDKIKIFLDRFCREKSIPTISVSTIVNVIKRNKFFFQKASKTYHDPASKWAQNQVKKKKRLRVKHSPKPIDWGYINSDSVERVTDGIKEYFISAIDVKMKFALTLNYKRLTSQNMTDFYHRFKDLYPGKVRVWQSDNGSENLGSFDEQLKKDGVPHCFIYPRCPQIDTYIERYNRTIQDEFIYPNLDAIHDKVNSIVNRYI</sequence>
<dbReference type="AlphaFoldDB" id="A0A1F8AT17"/>
<gene>
    <name evidence="3" type="ORF">A3E44_01530</name>
</gene>
<dbReference type="Proteomes" id="UP000178603">
    <property type="component" value="Unassembled WGS sequence"/>
</dbReference>
<evidence type="ECO:0000256" key="1">
    <source>
        <dbReference type="SAM" id="MobiDB-lite"/>
    </source>
</evidence>
<evidence type="ECO:0000313" key="4">
    <source>
        <dbReference type="Proteomes" id="UP000178603"/>
    </source>
</evidence>
<dbReference type="InterPro" id="IPR036397">
    <property type="entry name" value="RNaseH_sf"/>
</dbReference>
<dbReference type="Gene3D" id="3.30.420.10">
    <property type="entry name" value="Ribonuclease H-like superfamily/Ribonuclease H"/>
    <property type="match status" value="1"/>
</dbReference>
<dbReference type="GO" id="GO:0015074">
    <property type="term" value="P:DNA integration"/>
    <property type="evidence" value="ECO:0007669"/>
    <property type="project" value="InterPro"/>
</dbReference>
<dbReference type="EMBL" id="MGGW01000009">
    <property type="protein sequence ID" value="OGM54821.1"/>
    <property type="molecule type" value="Genomic_DNA"/>
</dbReference>
<name>A0A1F8AT17_9BACT</name>
<accession>A0A1F8AT17</accession>
<dbReference type="InterPro" id="IPR012337">
    <property type="entry name" value="RNaseH-like_sf"/>
</dbReference>
<reference evidence="3 4" key="1">
    <citation type="journal article" date="2016" name="Nat. Commun.">
        <title>Thousands of microbial genomes shed light on interconnected biogeochemical processes in an aquifer system.</title>
        <authorList>
            <person name="Anantharaman K."/>
            <person name="Brown C.T."/>
            <person name="Hug L.A."/>
            <person name="Sharon I."/>
            <person name="Castelle C.J."/>
            <person name="Probst A.J."/>
            <person name="Thomas B.C."/>
            <person name="Singh A."/>
            <person name="Wilkins M.J."/>
            <person name="Karaoz U."/>
            <person name="Brodie E.L."/>
            <person name="Williams K.H."/>
            <person name="Hubbard S.S."/>
            <person name="Banfield J.F."/>
        </authorList>
    </citation>
    <scope>NUCLEOTIDE SEQUENCE [LARGE SCALE GENOMIC DNA]</scope>
</reference>
<feature type="region of interest" description="Disordered" evidence="1">
    <location>
        <begin position="79"/>
        <end position="98"/>
    </location>
</feature>
<comment type="caution">
    <text evidence="3">The sequence shown here is derived from an EMBL/GenBank/DDBJ whole genome shotgun (WGS) entry which is preliminary data.</text>
</comment>
<evidence type="ECO:0000259" key="2">
    <source>
        <dbReference type="PROSITE" id="PS50994"/>
    </source>
</evidence>
<dbReference type="PROSITE" id="PS50994">
    <property type="entry name" value="INTEGRASE"/>
    <property type="match status" value="1"/>
</dbReference>
<feature type="domain" description="Integrase catalytic" evidence="2">
    <location>
        <begin position="181"/>
        <end position="319"/>
    </location>
</feature>
<proteinExistence type="predicted"/>
<dbReference type="InterPro" id="IPR001584">
    <property type="entry name" value="Integrase_cat-core"/>
</dbReference>
<dbReference type="GO" id="GO:0003676">
    <property type="term" value="F:nucleic acid binding"/>
    <property type="evidence" value="ECO:0007669"/>
    <property type="project" value="InterPro"/>
</dbReference>
<dbReference type="SUPFAM" id="SSF53098">
    <property type="entry name" value="Ribonuclease H-like"/>
    <property type="match status" value="1"/>
</dbReference>
<protein>
    <recommendedName>
        <fullName evidence="2">Integrase catalytic domain-containing protein</fullName>
    </recommendedName>
</protein>